<dbReference type="InterPro" id="IPR011006">
    <property type="entry name" value="CheY-like_superfamily"/>
</dbReference>
<dbReference type="EMBL" id="FMZQ01000001">
    <property type="protein sequence ID" value="SDC08199.1"/>
    <property type="molecule type" value="Genomic_DNA"/>
</dbReference>
<organism evidence="6 7">
    <name type="scientific">Ectopseudomonas chengduensis</name>
    <dbReference type="NCBI Taxonomy" id="489632"/>
    <lineage>
        <taxon>Bacteria</taxon>
        <taxon>Pseudomonadati</taxon>
        <taxon>Pseudomonadota</taxon>
        <taxon>Gammaproteobacteria</taxon>
        <taxon>Pseudomonadales</taxon>
        <taxon>Pseudomonadaceae</taxon>
        <taxon>Ectopseudomonas</taxon>
    </lineage>
</organism>
<dbReference type="SUPFAM" id="SSF55874">
    <property type="entry name" value="ATPase domain of HSP90 chaperone/DNA topoisomerase II/histidine kinase"/>
    <property type="match status" value="1"/>
</dbReference>
<dbReference type="PROSITE" id="PS50110">
    <property type="entry name" value="RESPONSE_REGULATORY"/>
    <property type="match status" value="1"/>
</dbReference>
<dbReference type="PANTHER" id="PTHR43547">
    <property type="entry name" value="TWO-COMPONENT HISTIDINE KINASE"/>
    <property type="match status" value="1"/>
</dbReference>
<evidence type="ECO:0000313" key="7">
    <source>
        <dbReference type="Proteomes" id="UP000199467"/>
    </source>
</evidence>
<accession>A0A1G6INY2</accession>
<proteinExistence type="predicted"/>
<dbReference type="Pfam" id="PF00072">
    <property type="entry name" value="Response_reg"/>
    <property type="match status" value="1"/>
</dbReference>
<dbReference type="Proteomes" id="UP000199467">
    <property type="component" value="Unassembled WGS sequence"/>
</dbReference>
<dbReference type="InterPro" id="IPR003661">
    <property type="entry name" value="HisK_dim/P_dom"/>
</dbReference>
<evidence type="ECO:0000256" key="2">
    <source>
        <dbReference type="ARBA" id="ARBA00012438"/>
    </source>
</evidence>
<dbReference type="GO" id="GO:0000155">
    <property type="term" value="F:phosphorelay sensor kinase activity"/>
    <property type="evidence" value="ECO:0007669"/>
    <property type="project" value="InterPro"/>
</dbReference>
<gene>
    <name evidence="6" type="ORF">SAMN05216576_101356</name>
</gene>
<evidence type="ECO:0000256" key="3">
    <source>
        <dbReference type="ARBA" id="ARBA00022553"/>
    </source>
</evidence>
<dbReference type="InterPro" id="IPR003594">
    <property type="entry name" value="HATPase_dom"/>
</dbReference>
<dbReference type="GO" id="GO:0005886">
    <property type="term" value="C:plasma membrane"/>
    <property type="evidence" value="ECO:0007669"/>
    <property type="project" value="UniProtKB-ARBA"/>
</dbReference>
<dbReference type="PRINTS" id="PR00344">
    <property type="entry name" value="BCTRLSENSOR"/>
</dbReference>
<dbReference type="FunFam" id="3.30.565.10:FF:000006">
    <property type="entry name" value="Sensor histidine kinase WalK"/>
    <property type="match status" value="1"/>
</dbReference>
<keyword evidence="3" id="KW-0597">Phosphoprotein</keyword>
<dbReference type="Gene3D" id="3.30.565.10">
    <property type="entry name" value="Histidine kinase-like ATPase, C-terminal domain"/>
    <property type="match status" value="1"/>
</dbReference>
<sequence>MLRKIEAKVLIVDDLPENLLALRSLIQSEDRTVFQASSADEALSLLLEHEFALAILDVKMPGMNGFELAELMRGTEKTKHIPIIFVSAVGRDMDYAFRGYESGAVDFLHKPLSPFEVRSKVAMFVELYRHRKALSMQLEVVEAARREQEALLAELRETQGELQKAVQMRDVFMSIASHELRTPLNGLILDVQLRRLRLEQGRMDAFSPEKLQEMVSRDERQIRSLSRLIDDMLDVSRIRTGKLSVRPEPGDLGVLAGNVVESLAAQFTNTGSHIELHVEGPAPVMMDEFRIEQVLANLLTNALRYGDGKPVSVRVRVVDDMARAEVRDQGLGISEADQRRVFEQFERVSGTSVAQGLGLGLFISEQIVQAHDGRIELSSRLGEGSCFSILLPLRS</sequence>
<dbReference type="SUPFAM" id="SSF52172">
    <property type="entry name" value="CheY-like"/>
    <property type="match status" value="1"/>
</dbReference>
<reference evidence="7" key="1">
    <citation type="submission" date="2016-10" db="EMBL/GenBank/DDBJ databases">
        <authorList>
            <person name="Varghese N."/>
            <person name="Submissions S."/>
        </authorList>
    </citation>
    <scope>NUCLEOTIDE SEQUENCE [LARGE SCALE GENOMIC DNA]</scope>
    <source>
        <strain evidence="7">DSM 26382</strain>
    </source>
</reference>
<dbReference type="RefSeq" id="WP_017676433.1">
    <property type="nucleotide sequence ID" value="NZ_FMZQ01000001.1"/>
</dbReference>
<dbReference type="Gene3D" id="3.40.50.2300">
    <property type="match status" value="1"/>
</dbReference>
<name>A0A1G6INY2_9GAMM</name>
<comment type="catalytic activity">
    <reaction evidence="1">
        <text>ATP + protein L-histidine = ADP + protein N-phospho-L-histidine.</text>
        <dbReference type="EC" id="2.7.13.3"/>
    </reaction>
</comment>
<evidence type="ECO:0000256" key="4">
    <source>
        <dbReference type="ARBA" id="ARBA00022679"/>
    </source>
</evidence>
<dbReference type="SMART" id="SM00388">
    <property type="entry name" value="HisKA"/>
    <property type="match status" value="1"/>
</dbReference>
<dbReference type="Pfam" id="PF02518">
    <property type="entry name" value="HATPase_c"/>
    <property type="match status" value="1"/>
</dbReference>
<dbReference type="SMART" id="SM00448">
    <property type="entry name" value="REC"/>
    <property type="match status" value="1"/>
</dbReference>
<dbReference type="InterPro" id="IPR004358">
    <property type="entry name" value="Sig_transdc_His_kin-like_C"/>
</dbReference>
<dbReference type="Gene3D" id="1.10.287.130">
    <property type="match status" value="1"/>
</dbReference>
<keyword evidence="7" id="KW-1185">Reference proteome</keyword>
<keyword evidence="5 6" id="KW-0418">Kinase</keyword>
<dbReference type="InterPro" id="IPR036097">
    <property type="entry name" value="HisK_dim/P_sf"/>
</dbReference>
<dbReference type="AlphaFoldDB" id="A0A1G6INY2"/>
<dbReference type="PROSITE" id="PS50109">
    <property type="entry name" value="HIS_KIN"/>
    <property type="match status" value="1"/>
</dbReference>
<keyword evidence="4" id="KW-0808">Transferase</keyword>
<evidence type="ECO:0000256" key="5">
    <source>
        <dbReference type="ARBA" id="ARBA00022777"/>
    </source>
</evidence>
<dbReference type="InterPro" id="IPR005467">
    <property type="entry name" value="His_kinase_dom"/>
</dbReference>
<evidence type="ECO:0000256" key="1">
    <source>
        <dbReference type="ARBA" id="ARBA00000085"/>
    </source>
</evidence>
<dbReference type="EC" id="2.7.13.3" evidence="2"/>
<dbReference type="InterPro" id="IPR001789">
    <property type="entry name" value="Sig_transdc_resp-reg_receiver"/>
</dbReference>
<evidence type="ECO:0000313" key="6">
    <source>
        <dbReference type="EMBL" id="SDC08199.1"/>
    </source>
</evidence>
<dbReference type="CDD" id="cd00082">
    <property type="entry name" value="HisKA"/>
    <property type="match status" value="1"/>
</dbReference>
<dbReference type="SUPFAM" id="SSF47384">
    <property type="entry name" value="Homodimeric domain of signal transducing histidine kinase"/>
    <property type="match status" value="1"/>
</dbReference>
<dbReference type="SMART" id="SM00387">
    <property type="entry name" value="HATPase_c"/>
    <property type="match status" value="1"/>
</dbReference>
<dbReference type="PANTHER" id="PTHR43547:SF2">
    <property type="entry name" value="HYBRID SIGNAL TRANSDUCTION HISTIDINE KINASE C"/>
    <property type="match status" value="1"/>
</dbReference>
<protein>
    <recommendedName>
        <fullName evidence="2">histidine kinase</fullName>
        <ecNumber evidence="2">2.7.13.3</ecNumber>
    </recommendedName>
</protein>
<dbReference type="InterPro" id="IPR036890">
    <property type="entry name" value="HATPase_C_sf"/>
</dbReference>
<dbReference type="Pfam" id="PF00512">
    <property type="entry name" value="HisKA"/>
    <property type="match status" value="1"/>
</dbReference>